<protein>
    <submittedName>
        <fullName evidence="2">DNA polymerase subunit beta</fullName>
    </submittedName>
</protein>
<sequence>MDVLKWREGLRRRAYELARLVASSVSGTVFLVGSYARGDFAEDSDIDVLVVGRFSEPPHKRLLDLRTPPGVEVIALTLEEAFKAVEKCYPIAHDVALGVVLRDDLGIAERLISTAARCVSRSQ</sequence>
<name>A0A371QW53_9CREN</name>
<evidence type="ECO:0000313" key="3">
    <source>
        <dbReference type="EMBL" id="RFA98287.1"/>
    </source>
</evidence>
<dbReference type="EMBL" id="NMUF01000089">
    <property type="protein sequence ID" value="RFA94338.1"/>
    <property type="molecule type" value="Genomic_DNA"/>
</dbReference>
<dbReference type="Proteomes" id="UP000257123">
    <property type="component" value="Unassembled WGS sequence"/>
</dbReference>
<gene>
    <name evidence="3" type="ORF">CGL51_00990</name>
    <name evidence="2" type="ORF">CGL52_14465</name>
</gene>
<evidence type="ECO:0000313" key="4">
    <source>
        <dbReference type="Proteomes" id="UP000256877"/>
    </source>
</evidence>
<dbReference type="OrthoDB" id="9287at2157"/>
<accession>A0A371QW53</accession>
<dbReference type="EMBL" id="NMUE01000002">
    <property type="protein sequence ID" value="RFA98287.1"/>
    <property type="molecule type" value="Genomic_DNA"/>
</dbReference>
<dbReference type="RefSeq" id="WP_116420351.1">
    <property type="nucleotide sequence ID" value="NZ_NMUE01000002.1"/>
</dbReference>
<evidence type="ECO:0000259" key="1">
    <source>
        <dbReference type="Pfam" id="PF01909"/>
    </source>
</evidence>
<evidence type="ECO:0000313" key="5">
    <source>
        <dbReference type="Proteomes" id="UP000257123"/>
    </source>
</evidence>
<dbReference type="SUPFAM" id="SSF81301">
    <property type="entry name" value="Nucleotidyltransferase"/>
    <property type="match status" value="1"/>
</dbReference>
<dbReference type="InterPro" id="IPR043519">
    <property type="entry name" value="NT_sf"/>
</dbReference>
<dbReference type="Gene3D" id="3.30.460.10">
    <property type="entry name" value="Beta Polymerase, domain 2"/>
    <property type="match status" value="1"/>
</dbReference>
<feature type="domain" description="Polymerase nucleotidyl transferase" evidence="1">
    <location>
        <begin position="26"/>
        <end position="71"/>
    </location>
</feature>
<organism evidence="2 4">
    <name type="scientific">Pyrobaculum aerophilum</name>
    <dbReference type="NCBI Taxonomy" id="13773"/>
    <lineage>
        <taxon>Archaea</taxon>
        <taxon>Thermoproteota</taxon>
        <taxon>Thermoprotei</taxon>
        <taxon>Thermoproteales</taxon>
        <taxon>Thermoproteaceae</taxon>
        <taxon>Pyrobaculum</taxon>
    </lineage>
</organism>
<dbReference type="Pfam" id="PF01909">
    <property type="entry name" value="NTP_transf_2"/>
    <property type="match status" value="1"/>
</dbReference>
<dbReference type="InterPro" id="IPR002934">
    <property type="entry name" value="Polymerase_NTP_transf_dom"/>
</dbReference>
<dbReference type="GO" id="GO:0016779">
    <property type="term" value="F:nucleotidyltransferase activity"/>
    <property type="evidence" value="ECO:0007669"/>
    <property type="project" value="InterPro"/>
</dbReference>
<dbReference type="AlphaFoldDB" id="A0A371QW53"/>
<dbReference type="PANTHER" id="PTHR43449">
    <property type="entry name" value="NUCLEOTIDYLTRANSFERASE"/>
    <property type="match status" value="1"/>
</dbReference>
<dbReference type="Proteomes" id="UP000256877">
    <property type="component" value="Unassembled WGS sequence"/>
</dbReference>
<dbReference type="PANTHER" id="PTHR43449:SF3">
    <property type="entry name" value="POLYMERASE NUCLEOTIDYL TRANSFERASE DOMAIN-CONTAINING PROTEIN"/>
    <property type="match status" value="1"/>
</dbReference>
<proteinExistence type="predicted"/>
<dbReference type="CDD" id="cd05403">
    <property type="entry name" value="NT_KNTase_like"/>
    <property type="match status" value="1"/>
</dbReference>
<comment type="caution">
    <text evidence="2">The sequence shown here is derived from an EMBL/GenBank/DDBJ whole genome shotgun (WGS) entry which is preliminary data.</text>
</comment>
<reference evidence="4 5" key="1">
    <citation type="submission" date="2017-07" db="EMBL/GenBank/DDBJ databases">
        <title>Draft genome sequence of aerobic hyperthermophilic archaea, Pyrobaculum aerophilum YKB31 and YKB32.</title>
        <authorList>
            <person name="Mochizuki T."/>
            <person name="Berliner A.J."/>
            <person name="Yoshida-Takashima Y."/>
            <person name="Takaki Y."/>
            <person name="Nunoura T."/>
            <person name="Takai K."/>
        </authorList>
    </citation>
    <scope>NUCLEOTIDE SEQUENCE [LARGE SCALE GENOMIC DNA]</scope>
    <source>
        <strain evidence="3 5">YKB31</strain>
        <strain evidence="2 4">YKB32</strain>
    </source>
</reference>
<evidence type="ECO:0000313" key="2">
    <source>
        <dbReference type="EMBL" id="RFA94338.1"/>
    </source>
</evidence>